<feature type="compositionally biased region" description="Low complexity" evidence="1">
    <location>
        <begin position="428"/>
        <end position="444"/>
    </location>
</feature>
<protein>
    <submittedName>
        <fullName evidence="2">Uncharacterized protein</fullName>
    </submittedName>
</protein>
<sequence>MASEVNAYLAGLSGAETSWFTFLTAFANLPPSQRPSDVRLRLLHRVYKDLSSKTSWEDVRIVWRDICDSGSWKHTPFYEGGAFFVEGIFTRRPRESREAAVAEAKKKLVKKKKANFKKMLKKKKEERKLKREKRIAEEKMKQTEAQYVEKGEDEAGEVKEDMEKEGNAEELGEDEIRKILEECGNEDAADECGRIGGMKRPRPTQEEGKEAKAEMVEQGGKKRVEVEDDDDDEGNGTEEDPQEKEDEEKEDKGTRQEGLTEERGLSRPRNGSDGQGETGTGQEEVEEEVGREDGHDKDVRRVEGQRGSDGEGWTAMEMEEGEEDGKEEEVPGSSSRDHPVEQKPHTSLSLAMVGVTLSPTGSTDTTRDPLAAAGGGENLLAAEGDEASRAGVPRGGRPTEVGIDSSFPSTHVPAKGNGALTPTPVCETAVPATPQTASATAAGPSLAMTYQSSASRADAYCDRPAGAIPAPAQGARSPLSSQPAEPPTFPPSLAPSLPPSLPSCPPPEGIGVDGTGLATEAQTGAEHTAIMSQLNASPSSRDPSSTTPASSRPSQSAQKRAKKAGTSLPSFPPALSPSSPAPSMTPLLPPVPAAVFPLAFNESLDAGKLVALAAYAAGLRGRSGEGDGRENISVPPLLIALCNEVEIIYQEVRLGLAEPTDKEAKLRKSVQAVRK</sequence>
<evidence type="ECO:0000256" key="1">
    <source>
        <dbReference type="SAM" id="MobiDB-lite"/>
    </source>
</evidence>
<accession>W7TYU6</accession>
<keyword evidence="3" id="KW-1185">Reference proteome</keyword>
<proteinExistence type="predicted"/>
<dbReference type="AlphaFoldDB" id="W7TYU6"/>
<feature type="compositionally biased region" description="Basic and acidic residues" evidence="1">
    <location>
        <begin position="203"/>
        <end position="225"/>
    </location>
</feature>
<dbReference type="EMBL" id="AZIL01000917">
    <property type="protein sequence ID" value="EWM25574.1"/>
    <property type="molecule type" value="Genomic_DNA"/>
</dbReference>
<feature type="compositionally biased region" description="Basic and acidic residues" evidence="1">
    <location>
        <begin position="291"/>
        <end position="309"/>
    </location>
</feature>
<feature type="compositionally biased region" description="Basic and acidic residues" evidence="1">
    <location>
        <begin position="156"/>
        <end position="167"/>
    </location>
</feature>
<feature type="compositionally biased region" description="Acidic residues" evidence="1">
    <location>
        <begin position="317"/>
        <end position="327"/>
    </location>
</feature>
<organism evidence="2 3">
    <name type="scientific">Nannochloropsis gaditana</name>
    <dbReference type="NCBI Taxonomy" id="72520"/>
    <lineage>
        <taxon>Eukaryota</taxon>
        <taxon>Sar</taxon>
        <taxon>Stramenopiles</taxon>
        <taxon>Ochrophyta</taxon>
        <taxon>Eustigmatophyceae</taxon>
        <taxon>Eustigmatales</taxon>
        <taxon>Monodopsidaceae</taxon>
        <taxon>Nannochloropsis</taxon>
    </lineage>
</organism>
<feature type="compositionally biased region" description="Low complexity" evidence="1">
    <location>
        <begin position="537"/>
        <end position="558"/>
    </location>
</feature>
<dbReference type="OrthoDB" id="10435031at2759"/>
<feature type="compositionally biased region" description="Basic and acidic residues" evidence="1">
    <location>
        <begin position="335"/>
        <end position="344"/>
    </location>
</feature>
<feature type="region of interest" description="Disordered" evidence="1">
    <location>
        <begin position="141"/>
        <end position="516"/>
    </location>
</feature>
<evidence type="ECO:0000313" key="2">
    <source>
        <dbReference type="EMBL" id="EWM25574.1"/>
    </source>
</evidence>
<evidence type="ECO:0000313" key="3">
    <source>
        <dbReference type="Proteomes" id="UP000019335"/>
    </source>
</evidence>
<name>W7TYU6_9STRA</name>
<dbReference type="Proteomes" id="UP000019335">
    <property type="component" value="Chromosome 11"/>
</dbReference>
<feature type="compositionally biased region" description="Low complexity" evidence="1">
    <location>
        <begin position="464"/>
        <end position="475"/>
    </location>
</feature>
<comment type="caution">
    <text evidence="2">The sequence shown here is derived from an EMBL/GenBank/DDBJ whole genome shotgun (WGS) entry which is preliminary data.</text>
</comment>
<feature type="region of interest" description="Disordered" evidence="1">
    <location>
        <begin position="534"/>
        <end position="583"/>
    </location>
</feature>
<gene>
    <name evidence="2" type="ORF">Naga_100572g2</name>
</gene>
<feature type="compositionally biased region" description="Basic and acidic residues" evidence="1">
    <location>
        <begin position="250"/>
        <end position="265"/>
    </location>
</feature>
<feature type="compositionally biased region" description="Pro residues" evidence="1">
    <location>
        <begin position="484"/>
        <end position="508"/>
    </location>
</feature>
<feature type="compositionally biased region" description="Basic and acidic residues" evidence="1">
    <location>
        <begin position="141"/>
        <end position="150"/>
    </location>
</feature>
<reference evidence="2 3" key="1">
    <citation type="journal article" date="2014" name="Mol. Plant">
        <title>Chromosome Scale Genome Assembly and Transcriptome Profiling of Nannochloropsis gaditana in Nitrogen Depletion.</title>
        <authorList>
            <person name="Corteggiani Carpinelli E."/>
            <person name="Telatin A."/>
            <person name="Vitulo N."/>
            <person name="Forcato C."/>
            <person name="D'Angelo M."/>
            <person name="Schiavon R."/>
            <person name="Vezzi A."/>
            <person name="Giacometti G.M."/>
            <person name="Morosinotto T."/>
            <person name="Valle G."/>
        </authorList>
    </citation>
    <scope>NUCLEOTIDE SEQUENCE [LARGE SCALE GENOMIC DNA]</scope>
    <source>
        <strain evidence="2 3">B-31</strain>
    </source>
</reference>
<feature type="compositionally biased region" description="Acidic residues" evidence="1">
    <location>
        <begin position="226"/>
        <end position="249"/>
    </location>
</feature>